<dbReference type="GO" id="GO:0005391">
    <property type="term" value="F:P-type sodium:potassium-exchanging transporter activity"/>
    <property type="evidence" value="ECO:0007669"/>
    <property type="project" value="TreeGrafter"/>
</dbReference>
<dbReference type="PRINTS" id="PR00119">
    <property type="entry name" value="CATATPASE"/>
</dbReference>
<evidence type="ECO:0000256" key="7">
    <source>
        <dbReference type="ARBA" id="ARBA00022989"/>
    </source>
</evidence>
<dbReference type="GO" id="GO:0036376">
    <property type="term" value="P:sodium ion export across plasma membrane"/>
    <property type="evidence" value="ECO:0007669"/>
    <property type="project" value="TreeGrafter"/>
</dbReference>
<dbReference type="Gene3D" id="3.40.50.1000">
    <property type="entry name" value="HAD superfamily/HAD-like"/>
    <property type="match status" value="1"/>
</dbReference>
<dbReference type="Gene3D" id="2.70.150.10">
    <property type="entry name" value="Calcium-transporting ATPase, cytoplasmic transduction domain A"/>
    <property type="match status" value="1"/>
</dbReference>
<dbReference type="InterPro" id="IPR036412">
    <property type="entry name" value="HAD-like_sf"/>
</dbReference>
<dbReference type="PRINTS" id="PR00120">
    <property type="entry name" value="HATPASE"/>
</dbReference>
<evidence type="ECO:0000259" key="11">
    <source>
        <dbReference type="SMART" id="SM00831"/>
    </source>
</evidence>
<dbReference type="InterPro" id="IPR023298">
    <property type="entry name" value="ATPase_P-typ_TM_dom_sf"/>
</dbReference>
<comment type="similarity">
    <text evidence="2">Belongs to the cation transport ATPase (P-type) (TC 3.A.3) family. Type IIA subfamily.</text>
</comment>
<evidence type="ECO:0000256" key="2">
    <source>
        <dbReference type="ARBA" id="ARBA00005675"/>
    </source>
</evidence>
<name>A0AA35V3W0_METCP</name>
<dbReference type="InterPro" id="IPR059000">
    <property type="entry name" value="ATPase_P-type_domA"/>
</dbReference>
<dbReference type="Pfam" id="PF13246">
    <property type="entry name" value="Cation_ATPase"/>
    <property type="match status" value="1"/>
</dbReference>
<evidence type="ECO:0000256" key="6">
    <source>
        <dbReference type="ARBA" id="ARBA00022967"/>
    </source>
</evidence>
<dbReference type="SUPFAM" id="SSF81660">
    <property type="entry name" value="Metal cation-transporting ATPase, ATP-binding domain N"/>
    <property type="match status" value="1"/>
</dbReference>
<dbReference type="GO" id="GO:0005886">
    <property type="term" value="C:plasma membrane"/>
    <property type="evidence" value="ECO:0007669"/>
    <property type="project" value="TreeGrafter"/>
</dbReference>
<evidence type="ECO:0000313" key="12">
    <source>
        <dbReference type="EMBL" id="CAI8765426.1"/>
    </source>
</evidence>
<dbReference type="Pfam" id="PF00689">
    <property type="entry name" value="Cation_ATPase_C"/>
    <property type="match status" value="1"/>
</dbReference>
<dbReference type="SUPFAM" id="SSF81665">
    <property type="entry name" value="Calcium ATPase, transmembrane domain M"/>
    <property type="match status" value="1"/>
</dbReference>
<evidence type="ECO:0000256" key="9">
    <source>
        <dbReference type="SAM" id="MobiDB-lite"/>
    </source>
</evidence>
<evidence type="ECO:0000256" key="1">
    <source>
        <dbReference type="ARBA" id="ARBA00004141"/>
    </source>
</evidence>
<dbReference type="SFLD" id="SFLDG00002">
    <property type="entry name" value="C1.7:_P-type_atpase_like"/>
    <property type="match status" value="1"/>
</dbReference>
<sequence length="1053" mass="111389">MEKNLRAADMIAGFRPPRGGRVSVLRMPAPDRLRVKVSGLYRCDGLQRALEALPAQAGALRMVSANPVTGNALVVFDPQCPLDAVLAALERCVLDHGAPFVGAVASRPVSGKGPARPDHRRNGRPAAAPRPKLAAVIADTVRNKESWHALDAEEVLSRLSANRDGLGAAVVAERLARYGRNVLTEIKPRSAVAMFLGQFASPPVALLGLSAAVSIATGGMADAVVIVGVVLINAVIGYFTEAQAQKTIDALGKIGPTHALVMRDGVKRSVPLEEVVPGDILVLSPGSYIAADARLLASNRLTVDESALTGESLPVDKRHTFVGTKDTPLGDRENMLHMGTIVTGGSGRAIVVATGRHTEIGLIQSLVGEVKTPETPLQRQLDEMGKQLALASSGICAFVFGLGVLRGAPALQMLKTAISLAVAAVPEGLPTVATSTLALGIREMKKRHVLIRQLPSVESLGSVQTLCLDKTGTLTENCMRVVSLRTPELDIGLSATGEFRSNGRTIRPAGAEDLRRLMQVVCLCSEVQLNGDPDRSVPPGSQRVDAEPLSADASGRSGLEGSPTEMALVEMAMHAGEDVAALRRSLPLIKTVHRAEGRPYMLTVHDTGGEEHLIAVKGSPTHVLALCDRRMEGGVPVPLDDDTRAAIVEQNELMAGQALRVLGVAYGHCRDTSTAAVSEKLVWLGMVGMEDTMRPGMAELMAQFHDAGIDTVMITGDQSATAFAFGSRLNLNDDKPLEIVDSTNLDELDPDVLKGIVRDTTVFARVAPAQKLRIVQALQANGRVVAMTGDGINDGPALKAADVGVALGNGSDVARSVADVVLEDDNLHTMIIAVQQGRTIYRNIRKSLAYLLSGNLAEIEIMLVATAIGAGEALNPMQLLWINLVTDILPAVGLSLEPPESDVLKEKPRAPNEKIFRREDLLRLLRQSLVISAGTLGVYGYSLARYGLGPAASTHAFMALTVGQMFHAISCRSERTTVLEKRAGNPVLVSGVAATVALQAFAAVFPPLRGLLRLTPIGPADWAAIAAGSVLPFVANEAIKLLPSREPESENRA</sequence>
<dbReference type="GO" id="GO:1990573">
    <property type="term" value="P:potassium ion import across plasma membrane"/>
    <property type="evidence" value="ECO:0007669"/>
    <property type="project" value="TreeGrafter"/>
</dbReference>
<accession>A0AA35V3W0</accession>
<feature type="domain" description="Cation-transporting P-type ATPase N-terminal" evidence="11">
    <location>
        <begin position="146"/>
        <end position="219"/>
    </location>
</feature>
<feature type="region of interest" description="Disordered" evidence="9">
    <location>
        <begin position="106"/>
        <end position="129"/>
    </location>
</feature>
<reference evidence="12" key="1">
    <citation type="submission" date="2023-03" db="EMBL/GenBank/DDBJ databases">
        <authorList>
            <person name="Pearce D."/>
        </authorList>
    </citation>
    <scope>NUCLEOTIDE SEQUENCE</scope>
    <source>
        <strain evidence="12">Mc</strain>
    </source>
</reference>
<dbReference type="GO" id="GO:1902600">
    <property type="term" value="P:proton transmembrane transport"/>
    <property type="evidence" value="ECO:0007669"/>
    <property type="project" value="TreeGrafter"/>
</dbReference>
<dbReference type="RefSeq" id="WP_282213576.1">
    <property type="nucleotide sequence ID" value="NZ_OX458332.1"/>
</dbReference>
<dbReference type="InterPro" id="IPR006068">
    <property type="entry name" value="ATPase_P-typ_cation-transptr_C"/>
</dbReference>
<dbReference type="Pfam" id="PF00690">
    <property type="entry name" value="Cation_ATPase_N"/>
    <property type="match status" value="1"/>
</dbReference>
<dbReference type="InterPro" id="IPR044492">
    <property type="entry name" value="P_typ_ATPase_HD_dom"/>
</dbReference>
<comment type="subcellular location">
    <subcellularLocation>
        <location evidence="1">Membrane</location>
        <topology evidence="1">Multi-pass membrane protein</topology>
    </subcellularLocation>
</comment>
<protein>
    <submittedName>
        <fullName evidence="12">Cation-transporting ATPase</fullName>
    </submittedName>
</protein>
<dbReference type="AlphaFoldDB" id="A0AA35V3W0"/>
<feature type="transmembrane region" description="Helical" evidence="10">
    <location>
        <begin position="191"/>
        <end position="213"/>
    </location>
</feature>
<dbReference type="Gene3D" id="3.40.1110.10">
    <property type="entry name" value="Calcium-transporting ATPase, cytoplasmic domain N"/>
    <property type="match status" value="1"/>
</dbReference>
<dbReference type="GO" id="GO:0006883">
    <property type="term" value="P:intracellular sodium ion homeostasis"/>
    <property type="evidence" value="ECO:0007669"/>
    <property type="project" value="TreeGrafter"/>
</dbReference>
<feature type="transmembrane region" description="Helical" evidence="10">
    <location>
        <begin position="388"/>
        <end position="405"/>
    </location>
</feature>
<dbReference type="PANTHER" id="PTHR43294">
    <property type="entry name" value="SODIUM/POTASSIUM-TRANSPORTING ATPASE SUBUNIT ALPHA"/>
    <property type="match status" value="1"/>
</dbReference>
<proteinExistence type="inferred from homology"/>
<organism evidence="12 13">
    <name type="scientific">Methylococcus capsulatus</name>
    <dbReference type="NCBI Taxonomy" id="414"/>
    <lineage>
        <taxon>Bacteria</taxon>
        <taxon>Pseudomonadati</taxon>
        <taxon>Pseudomonadota</taxon>
        <taxon>Gammaproteobacteria</taxon>
        <taxon>Methylococcales</taxon>
        <taxon>Methylococcaceae</taxon>
        <taxon>Methylococcus</taxon>
    </lineage>
</organism>
<evidence type="ECO:0000313" key="13">
    <source>
        <dbReference type="Proteomes" id="UP001158598"/>
    </source>
</evidence>
<dbReference type="GO" id="GO:0005524">
    <property type="term" value="F:ATP binding"/>
    <property type="evidence" value="ECO:0007669"/>
    <property type="project" value="UniProtKB-KW"/>
</dbReference>
<dbReference type="Proteomes" id="UP001158598">
    <property type="component" value="Chromosome"/>
</dbReference>
<keyword evidence="7 10" id="KW-1133">Transmembrane helix</keyword>
<dbReference type="NCBIfam" id="TIGR01494">
    <property type="entry name" value="ATPase_P-type"/>
    <property type="match status" value="2"/>
</dbReference>
<dbReference type="InterPro" id="IPR050510">
    <property type="entry name" value="Cation_transp_ATPase_P-type"/>
</dbReference>
<dbReference type="InterPro" id="IPR018303">
    <property type="entry name" value="ATPase_P-typ_P_site"/>
</dbReference>
<dbReference type="PROSITE" id="PS00154">
    <property type="entry name" value="ATPASE_E1_E2"/>
    <property type="match status" value="1"/>
</dbReference>
<dbReference type="EMBL" id="OX458332">
    <property type="protein sequence ID" value="CAI8765426.1"/>
    <property type="molecule type" value="Genomic_DNA"/>
</dbReference>
<evidence type="ECO:0000256" key="10">
    <source>
        <dbReference type="SAM" id="Phobius"/>
    </source>
</evidence>
<evidence type="ECO:0000256" key="5">
    <source>
        <dbReference type="ARBA" id="ARBA00022840"/>
    </source>
</evidence>
<dbReference type="GO" id="GO:0030007">
    <property type="term" value="P:intracellular potassium ion homeostasis"/>
    <property type="evidence" value="ECO:0007669"/>
    <property type="project" value="TreeGrafter"/>
</dbReference>
<dbReference type="InterPro" id="IPR023214">
    <property type="entry name" value="HAD_sf"/>
</dbReference>
<dbReference type="Gene3D" id="1.20.1110.10">
    <property type="entry name" value="Calcium-transporting ATPase, transmembrane domain"/>
    <property type="match status" value="1"/>
</dbReference>
<dbReference type="InterPro" id="IPR023299">
    <property type="entry name" value="ATPase_P-typ_cyto_dom_N"/>
</dbReference>
<dbReference type="SFLD" id="SFLDS00003">
    <property type="entry name" value="Haloacid_Dehalogenase"/>
    <property type="match status" value="1"/>
</dbReference>
<dbReference type="CDD" id="cd07539">
    <property type="entry name" value="P-type_ATPase"/>
    <property type="match status" value="1"/>
</dbReference>
<dbReference type="InterPro" id="IPR004014">
    <property type="entry name" value="ATPase_P-typ_cation-transptr_N"/>
</dbReference>
<dbReference type="GO" id="GO:0016887">
    <property type="term" value="F:ATP hydrolysis activity"/>
    <property type="evidence" value="ECO:0007669"/>
    <property type="project" value="InterPro"/>
</dbReference>
<evidence type="ECO:0000256" key="4">
    <source>
        <dbReference type="ARBA" id="ARBA00022741"/>
    </source>
</evidence>
<dbReference type="InterPro" id="IPR008250">
    <property type="entry name" value="ATPase_P-typ_transduc_dom_A_sf"/>
</dbReference>
<dbReference type="SUPFAM" id="SSF81653">
    <property type="entry name" value="Calcium ATPase, transduction domain A"/>
    <property type="match status" value="1"/>
</dbReference>
<keyword evidence="4" id="KW-0547">Nucleotide-binding</keyword>
<dbReference type="Pfam" id="PF00122">
    <property type="entry name" value="E1-E2_ATPase"/>
    <property type="match status" value="1"/>
</dbReference>
<evidence type="ECO:0000256" key="8">
    <source>
        <dbReference type="ARBA" id="ARBA00023136"/>
    </source>
</evidence>
<dbReference type="Pfam" id="PF08282">
    <property type="entry name" value="Hydrolase_3"/>
    <property type="match status" value="1"/>
</dbReference>
<dbReference type="SUPFAM" id="SSF56784">
    <property type="entry name" value="HAD-like"/>
    <property type="match status" value="1"/>
</dbReference>
<gene>
    <name evidence="12" type="ORF">MCNOR_0916</name>
</gene>
<keyword evidence="6" id="KW-1278">Translocase</keyword>
<keyword evidence="5" id="KW-0067">ATP-binding</keyword>
<dbReference type="PANTHER" id="PTHR43294:SF20">
    <property type="entry name" value="P-TYPE ATPASE"/>
    <property type="match status" value="1"/>
</dbReference>
<dbReference type="InterPro" id="IPR001757">
    <property type="entry name" value="P_typ_ATPase"/>
</dbReference>
<keyword evidence="3 10" id="KW-0812">Transmembrane</keyword>
<keyword evidence="8 10" id="KW-0472">Membrane</keyword>
<feature type="region of interest" description="Disordered" evidence="9">
    <location>
        <begin position="531"/>
        <end position="561"/>
    </location>
</feature>
<feature type="transmembrane region" description="Helical" evidence="10">
    <location>
        <begin position="219"/>
        <end position="239"/>
    </location>
</feature>
<evidence type="ECO:0000256" key="3">
    <source>
        <dbReference type="ARBA" id="ARBA00022692"/>
    </source>
</evidence>
<dbReference type="SMART" id="SM00831">
    <property type="entry name" value="Cation_ATPase_N"/>
    <property type="match status" value="1"/>
</dbReference>
<dbReference type="SFLD" id="SFLDF00027">
    <property type="entry name" value="p-type_atpase"/>
    <property type="match status" value="1"/>
</dbReference>